<proteinExistence type="predicted"/>
<dbReference type="GO" id="GO:1901605">
    <property type="term" value="P:alpha-amino acid metabolic process"/>
    <property type="evidence" value="ECO:0007669"/>
    <property type="project" value="TreeGrafter"/>
</dbReference>
<evidence type="ECO:0000256" key="3">
    <source>
        <dbReference type="ARBA" id="ARBA00022679"/>
    </source>
</evidence>
<accession>Q7M9P3</accession>
<dbReference type="InterPro" id="IPR015421">
    <property type="entry name" value="PyrdxlP-dep_Trfase_major"/>
</dbReference>
<evidence type="ECO:0000313" key="7">
    <source>
        <dbReference type="Proteomes" id="UP000000422"/>
    </source>
</evidence>
<reference evidence="6 7" key="1">
    <citation type="journal article" date="2003" name="Proc. Natl. Acad. Sci. U.S.A.">
        <title>Complete genome sequence and analysis of Wolinella succinogenes.</title>
        <authorList>
            <person name="Baar C."/>
            <person name="Eppinger M."/>
            <person name="Raddatz G."/>
            <person name="Simon JM."/>
            <person name="Lanz C."/>
            <person name="Klimmek O."/>
            <person name="Nandakumar R."/>
            <person name="Gross R."/>
            <person name="Rosinus A."/>
            <person name="Keller H."/>
            <person name="Jagtap P."/>
            <person name="Linke B."/>
            <person name="Meyer F."/>
            <person name="Lederer H."/>
            <person name="Schuster S.C."/>
        </authorList>
    </citation>
    <scope>NUCLEOTIDE SEQUENCE [LARGE SCALE GENOMIC DNA]</scope>
    <source>
        <strain evidence="7">ATCC 29543 / DSM 1740 / CCUG 13145 / JCM 31913 / LMG 7466 / NCTC 11488 / FDC 602W</strain>
    </source>
</reference>
<sequence length="373" mass="41595">MQRSFIREILEAISPQTLSLAGGLPDESLFPLQALSHCAQKVLSQPHSLQYSISQGLPVLREKIAQHYSELGFPTNVDEILITTGAQQALDLLSKALASSGLIVESPAYLGAIGAFKSNQIPLVEIEMEEDGIELESLRAKLPKHRLAYLMSDFQNPTSRRYSLSKRQEIARLIESSEAILIEDGAYNELYFKERFPSISSLIPHRSFHVGTFSKILSPSLRVGFIRASKENLAKILPYKESMDLHTSGITQGIVNAFWEEYDFKAHKEKIRHAYALKAKALAQALQTHCPSFSFKEPEGGMFIYGSFAKGVDARALAFDSLKQGAVFVPGGEFYLQRRQSPEARLNFTHLDPRSLDLGVQIIAQTLRAQTKQ</sequence>
<dbReference type="Proteomes" id="UP000000422">
    <property type="component" value="Chromosome"/>
</dbReference>
<gene>
    <name evidence="6" type="primary">aspB</name>
    <name evidence="6" type="ordered locus">WS0784</name>
</gene>
<keyword evidence="3 6" id="KW-0808">Transferase</keyword>
<comment type="cofactor">
    <cofactor evidence="1">
        <name>pyridoxal 5'-phosphate</name>
        <dbReference type="ChEBI" id="CHEBI:597326"/>
    </cofactor>
</comment>
<dbReference type="Gene3D" id="3.90.1150.10">
    <property type="entry name" value="Aspartate Aminotransferase, domain 1"/>
    <property type="match status" value="1"/>
</dbReference>
<name>Q7M9P3_WOLSU</name>
<protein>
    <submittedName>
        <fullName evidence="6">PUTATIVE AMINOTRANSFERASE PROTEIN</fullName>
        <ecNumber evidence="6">2.6.1.-</ecNumber>
    </submittedName>
</protein>
<dbReference type="Gene3D" id="3.40.640.10">
    <property type="entry name" value="Type I PLP-dependent aspartate aminotransferase-like (Major domain)"/>
    <property type="match status" value="1"/>
</dbReference>
<dbReference type="RefSeq" id="WP_011138695.1">
    <property type="nucleotide sequence ID" value="NC_005090.1"/>
</dbReference>
<dbReference type="PANTHER" id="PTHR42790">
    <property type="entry name" value="AMINOTRANSFERASE"/>
    <property type="match status" value="1"/>
</dbReference>
<dbReference type="InterPro" id="IPR050859">
    <property type="entry name" value="Class-I_PLP-dep_aminotransf"/>
</dbReference>
<dbReference type="KEGG" id="wsu:WS0784"/>
<dbReference type="HOGENOM" id="CLU_017584_0_6_7"/>
<feature type="domain" description="Aminotransferase class I/classII large" evidence="5">
    <location>
        <begin position="29"/>
        <end position="359"/>
    </location>
</feature>
<keyword evidence="7" id="KW-1185">Reference proteome</keyword>
<dbReference type="InterPro" id="IPR004839">
    <property type="entry name" value="Aminotransferase_I/II_large"/>
</dbReference>
<dbReference type="eggNOG" id="COG1167">
    <property type="taxonomic scope" value="Bacteria"/>
</dbReference>
<dbReference type="CDD" id="cd00609">
    <property type="entry name" value="AAT_like"/>
    <property type="match status" value="1"/>
</dbReference>
<dbReference type="EC" id="2.6.1.-" evidence="6"/>
<keyword evidence="4" id="KW-0663">Pyridoxal phosphate</keyword>
<dbReference type="Pfam" id="PF00155">
    <property type="entry name" value="Aminotran_1_2"/>
    <property type="match status" value="1"/>
</dbReference>
<dbReference type="PANTHER" id="PTHR42790:SF19">
    <property type="entry name" value="KYNURENINE_ALPHA-AMINOADIPATE AMINOTRANSFERASE, MITOCHONDRIAL"/>
    <property type="match status" value="1"/>
</dbReference>
<dbReference type="AlphaFoldDB" id="Q7M9P3"/>
<dbReference type="InterPro" id="IPR015424">
    <property type="entry name" value="PyrdxlP-dep_Trfase"/>
</dbReference>
<keyword evidence="2 6" id="KW-0032">Aminotransferase</keyword>
<evidence type="ECO:0000259" key="5">
    <source>
        <dbReference type="Pfam" id="PF00155"/>
    </source>
</evidence>
<dbReference type="GO" id="GO:0008483">
    <property type="term" value="F:transaminase activity"/>
    <property type="evidence" value="ECO:0007669"/>
    <property type="project" value="UniProtKB-KW"/>
</dbReference>
<dbReference type="GO" id="GO:0030170">
    <property type="term" value="F:pyridoxal phosphate binding"/>
    <property type="evidence" value="ECO:0007669"/>
    <property type="project" value="InterPro"/>
</dbReference>
<evidence type="ECO:0000256" key="4">
    <source>
        <dbReference type="ARBA" id="ARBA00022898"/>
    </source>
</evidence>
<dbReference type="EMBL" id="BX571659">
    <property type="protein sequence ID" value="CAE09898.1"/>
    <property type="molecule type" value="Genomic_DNA"/>
</dbReference>
<organism evidence="7">
    <name type="scientific">Wolinella succinogenes (strain ATCC 29543 / DSM 1740 / CCUG 13145 / JCM 31913 / LMG 7466 / NCTC 11488 / FDC 602W)</name>
    <name type="common">Vibrio succinogenes</name>
    <dbReference type="NCBI Taxonomy" id="273121"/>
    <lineage>
        <taxon>Bacteria</taxon>
        <taxon>Pseudomonadati</taxon>
        <taxon>Campylobacterota</taxon>
        <taxon>Epsilonproteobacteria</taxon>
        <taxon>Campylobacterales</taxon>
        <taxon>Helicobacteraceae</taxon>
        <taxon>Wolinella</taxon>
    </lineage>
</organism>
<evidence type="ECO:0000256" key="2">
    <source>
        <dbReference type="ARBA" id="ARBA00022576"/>
    </source>
</evidence>
<evidence type="ECO:0000256" key="1">
    <source>
        <dbReference type="ARBA" id="ARBA00001933"/>
    </source>
</evidence>
<evidence type="ECO:0000313" key="6">
    <source>
        <dbReference type="EMBL" id="CAE09898.1"/>
    </source>
</evidence>
<dbReference type="SUPFAM" id="SSF53383">
    <property type="entry name" value="PLP-dependent transferases"/>
    <property type="match status" value="1"/>
</dbReference>
<dbReference type="InterPro" id="IPR015422">
    <property type="entry name" value="PyrdxlP-dep_Trfase_small"/>
</dbReference>
<dbReference type="STRING" id="273121.WS0784"/>